<keyword evidence="5" id="KW-0963">Cytoplasm</keyword>
<evidence type="ECO:0000256" key="7">
    <source>
        <dbReference type="ARBA" id="ARBA00023242"/>
    </source>
</evidence>
<dbReference type="InterPro" id="IPR009112">
    <property type="entry name" value="GTP_CycHdrlase_I_reg"/>
</dbReference>
<name>A0A553NDF5_TIGCA</name>
<dbReference type="GO" id="GO:0044549">
    <property type="term" value="F:GTP cyclohydrolase binding"/>
    <property type="evidence" value="ECO:0007669"/>
    <property type="project" value="TreeGrafter"/>
</dbReference>
<dbReference type="AlphaFoldDB" id="A0A553NDF5"/>
<comment type="subcellular location">
    <subcellularLocation>
        <location evidence="2">Cytoplasm</location>
        <location evidence="2">Cytosol</location>
    </subcellularLocation>
    <subcellularLocation>
        <location evidence="1">Nucleus membrane</location>
    </subcellularLocation>
</comment>
<comment type="caution">
    <text evidence="9">The sequence shown here is derived from an EMBL/GenBank/DDBJ whole genome shotgun (WGS) entry which is preliminary data.</text>
</comment>
<dbReference type="Proteomes" id="UP000318571">
    <property type="component" value="Chromosome 10"/>
</dbReference>
<sequence>MTYAIISAQVRLETGPTRVGDDQSDPDLMRSLDAHWIRPMGENVSFWRTELPPRGVVNRLAAQGFRVVSTTGVGQTFVVTLFKE</sequence>
<protein>
    <recommendedName>
        <fullName evidence="4">GTP cyclohydrolase 1 feedback regulatory protein</fullName>
    </recommendedName>
    <alternativeName>
        <fullName evidence="8">GTP cyclohydrolase I feedback regulatory protein</fullName>
    </alternativeName>
</protein>
<evidence type="ECO:0000256" key="4">
    <source>
        <dbReference type="ARBA" id="ARBA00020099"/>
    </source>
</evidence>
<evidence type="ECO:0000256" key="6">
    <source>
        <dbReference type="ARBA" id="ARBA00023136"/>
    </source>
</evidence>
<keyword evidence="7" id="KW-0539">Nucleus</keyword>
<dbReference type="STRING" id="6832.A0A553NDF5"/>
<dbReference type="EMBL" id="VCGU01000458">
    <property type="protein sequence ID" value="TRY63481.1"/>
    <property type="molecule type" value="Genomic_DNA"/>
</dbReference>
<evidence type="ECO:0000313" key="9">
    <source>
        <dbReference type="EMBL" id="TRY63481.1"/>
    </source>
</evidence>
<proteinExistence type="inferred from homology"/>
<evidence type="ECO:0000256" key="1">
    <source>
        <dbReference type="ARBA" id="ARBA00004126"/>
    </source>
</evidence>
<dbReference type="InterPro" id="IPR036717">
    <property type="entry name" value="GFRP_sf"/>
</dbReference>
<reference evidence="9 10" key="1">
    <citation type="journal article" date="2018" name="Nat. Ecol. Evol.">
        <title>Genomic signatures of mitonuclear coevolution across populations of Tigriopus californicus.</title>
        <authorList>
            <person name="Barreto F.S."/>
            <person name="Watson E.T."/>
            <person name="Lima T.G."/>
            <person name="Willett C.S."/>
            <person name="Edmands S."/>
            <person name="Li W."/>
            <person name="Burton R.S."/>
        </authorList>
    </citation>
    <scope>NUCLEOTIDE SEQUENCE [LARGE SCALE GENOMIC DNA]</scope>
    <source>
        <strain evidence="9 10">San Diego</strain>
    </source>
</reference>
<dbReference type="OMA" id="PNLMHYL"/>
<evidence type="ECO:0000256" key="3">
    <source>
        <dbReference type="ARBA" id="ARBA00007605"/>
    </source>
</evidence>
<dbReference type="Gene3D" id="3.30.1410.10">
    <property type="entry name" value="GTP cyclohydrolase I feedback regulatory protein GFRP"/>
    <property type="match status" value="1"/>
</dbReference>
<organism evidence="9 10">
    <name type="scientific">Tigriopus californicus</name>
    <name type="common">Marine copepod</name>
    <dbReference type="NCBI Taxonomy" id="6832"/>
    <lineage>
        <taxon>Eukaryota</taxon>
        <taxon>Metazoa</taxon>
        <taxon>Ecdysozoa</taxon>
        <taxon>Arthropoda</taxon>
        <taxon>Crustacea</taxon>
        <taxon>Multicrustacea</taxon>
        <taxon>Hexanauplia</taxon>
        <taxon>Copepoda</taxon>
        <taxon>Harpacticoida</taxon>
        <taxon>Harpacticidae</taxon>
        <taxon>Tigriopus</taxon>
    </lineage>
</organism>
<evidence type="ECO:0000256" key="5">
    <source>
        <dbReference type="ARBA" id="ARBA00022490"/>
    </source>
</evidence>
<keyword evidence="6" id="KW-0472">Membrane</keyword>
<dbReference type="PANTHER" id="PTHR16852">
    <property type="entry name" value="GTP CYCLOHYDROLASE 1 FEEDBACK REGULATORY PROTEIN"/>
    <property type="match status" value="1"/>
</dbReference>
<dbReference type="GO" id="GO:0031965">
    <property type="term" value="C:nuclear membrane"/>
    <property type="evidence" value="ECO:0007669"/>
    <property type="project" value="UniProtKB-SubCell"/>
</dbReference>
<accession>A0A553NDF5</accession>
<evidence type="ECO:0000256" key="8">
    <source>
        <dbReference type="ARBA" id="ARBA00032599"/>
    </source>
</evidence>
<evidence type="ECO:0000313" key="10">
    <source>
        <dbReference type="Proteomes" id="UP000318571"/>
    </source>
</evidence>
<dbReference type="GO" id="GO:0009890">
    <property type="term" value="P:negative regulation of biosynthetic process"/>
    <property type="evidence" value="ECO:0007669"/>
    <property type="project" value="InterPro"/>
</dbReference>
<gene>
    <name evidence="9" type="ORF">TCAL_00365</name>
</gene>
<dbReference type="FunFam" id="3.30.1410.10:FF:000001">
    <property type="entry name" value="GTP cyclohydrolase 1 feedback regulatory protein"/>
    <property type="match status" value="1"/>
</dbReference>
<keyword evidence="10" id="KW-1185">Reference proteome</keyword>
<dbReference type="Pfam" id="PF06399">
    <property type="entry name" value="GFRP"/>
    <property type="match status" value="1"/>
</dbReference>
<evidence type="ECO:0000256" key="2">
    <source>
        <dbReference type="ARBA" id="ARBA00004514"/>
    </source>
</evidence>
<dbReference type="PANTHER" id="PTHR16852:SF2">
    <property type="entry name" value="GTP CYCLOHYDROLASE 1 FEEDBACK REGULATORY PROTEIN"/>
    <property type="match status" value="1"/>
</dbReference>
<dbReference type="GO" id="GO:0005829">
    <property type="term" value="C:cytosol"/>
    <property type="evidence" value="ECO:0007669"/>
    <property type="project" value="UniProtKB-SubCell"/>
</dbReference>
<comment type="similarity">
    <text evidence="3">Belongs to the GFRP family.</text>
</comment>
<dbReference type="SUPFAM" id="SSF69761">
    <property type="entry name" value="GTP cyclohydrolase I feedback regulatory protein, GFRP"/>
    <property type="match status" value="1"/>
</dbReference>